<keyword evidence="3" id="KW-1185">Reference proteome</keyword>
<evidence type="ECO:0000256" key="1">
    <source>
        <dbReference type="SAM" id="Phobius"/>
    </source>
</evidence>
<evidence type="ECO:0000313" key="2">
    <source>
        <dbReference type="EMBL" id="MBP2324401.1"/>
    </source>
</evidence>
<feature type="transmembrane region" description="Helical" evidence="1">
    <location>
        <begin position="36"/>
        <end position="55"/>
    </location>
</feature>
<keyword evidence="1" id="KW-0812">Transmembrane</keyword>
<organism evidence="2 3">
    <name type="scientific">Kibdelosporangium banguiense</name>
    <dbReference type="NCBI Taxonomy" id="1365924"/>
    <lineage>
        <taxon>Bacteria</taxon>
        <taxon>Bacillati</taxon>
        <taxon>Actinomycetota</taxon>
        <taxon>Actinomycetes</taxon>
        <taxon>Pseudonocardiales</taxon>
        <taxon>Pseudonocardiaceae</taxon>
        <taxon>Kibdelosporangium</taxon>
    </lineage>
</organism>
<dbReference type="Proteomes" id="UP001519332">
    <property type="component" value="Unassembled WGS sequence"/>
</dbReference>
<keyword evidence="1" id="KW-0472">Membrane</keyword>
<name>A0ABS4TKN2_9PSEU</name>
<dbReference type="EMBL" id="JAGINW010000001">
    <property type="protein sequence ID" value="MBP2324401.1"/>
    <property type="molecule type" value="Genomic_DNA"/>
</dbReference>
<keyword evidence="1" id="KW-1133">Transmembrane helix</keyword>
<gene>
    <name evidence="2" type="ORF">JOF56_004786</name>
</gene>
<feature type="transmembrane region" description="Helical" evidence="1">
    <location>
        <begin position="12"/>
        <end position="30"/>
    </location>
</feature>
<sequence length="61" mass="6818">MPVRSRVREALTLSAVLAFIFTTAIFFTVVSSKLDYVYAWITGPSAMVIGLGLIVRCRPRR</sequence>
<reference evidence="2 3" key="1">
    <citation type="submission" date="2021-03" db="EMBL/GenBank/DDBJ databases">
        <title>Sequencing the genomes of 1000 actinobacteria strains.</title>
        <authorList>
            <person name="Klenk H.-P."/>
        </authorList>
    </citation>
    <scope>NUCLEOTIDE SEQUENCE [LARGE SCALE GENOMIC DNA]</scope>
    <source>
        <strain evidence="2 3">DSM 46670</strain>
    </source>
</reference>
<comment type="caution">
    <text evidence="2">The sequence shown here is derived from an EMBL/GenBank/DDBJ whole genome shotgun (WGS) entry which is preliminary data.</text>
</comment>
<protein>
    <submittedName>
        <fullName evidence="2">Uncharacterized protein</fullName>
    </submittedName>
</protein>
<evidence type="ECO:0000313" key="3">
    <source>
        <dbReference type="Proteomes" id="UP001519332"/>
    </source>
</evidence>
<accession>A0ABS4TKN2</accession>
<dbReference type="RefSeq" id="WP_209641732.1">
    <property type="nucleotide sequence ID" value="NZ_JAGINW010000001.1"/>
</dbReference>
<proteinExistence type="predicted"/>